<dbReference type="Gene3D" id="3.10.129.10">
    <property type="entry name" value="Hotdog Thioesterase"/>
    <property type="match status" value="1"/>
</dbReference>
<dbReference type="CDD" id="cd03443">
    <property type="entry name" value="PaaI_thioesterase"/>
    <property type="match status" value="1"/>
</dbReference>
<dbReference type="NCBIfam" id="TIGR00369">
    <property type="entry name" value="unchar_dom_1"/>
    <property type="match status" value="1"/>
</dbReference>
<evidence type="ECO:0000313" key="3">
    <source>
        <dbReference type="EMBL" id="HGC42092.1"/>
    </source>
</evidence>
<organism evidence="3">
    <name type="scientific">Acidicaldus sp</name>
    <dbReference type="NCBI Taxonomy" id="1872105"/>
    <lineage>
        <taxon>Bacteria</taxon>
        <taxon>Pseudomonadati</taxon>
        <taxon>Pseudomonadota</taxon>
        <taxon>Alphaproteobacteria</taxon>
        <taxon>Acetobacterales</taxon>
        <taxon>Acetobacteraceae</taxon>
        <taxon>Acidicaldus</taxon>
    </lineage>
</organism>
<gene>
    <name evidence="3" type="ORF">ENY07_02560</name>
</gene>
<keyword evidence="1" id="KW-0378">Hydrolase</keyword>
<dbReference type="PANTHER" id="PTHR42856:SF1">
    <property type="entry name" value="ACYL-COENZYME A THIOESTERASE PAAI"/>
    <property type="match status" value="1"/>
</dbReference>
<proteinExistence type="predicted"/>
<dbReference type="InterPro" id="IPR052723">
    <property type="entry name" value="Acyl-CoA_thioesterase_PaaI"/>
</dbReference>
<protein>
    <submittedName>
        <fullName evidence="3">PaaI family thioesterase</fullName>
    </submittedName>
</protein>
<dbReference type="PANTHER" id="PTHR42856">
    <property type="entry name" value="ACYL-COENZYME A THIOESTERASE PAAI"/>
    <property type="match status" value="1"/>
</dbReference>
<dbReference type="InterPro" id="IPR006683">
    <property type="entry name" value="Thioestr_dom"/>
</dbReference>
<feature type="domain" description="Thioesterase" evidence="2">
    <location>
        <begin position="43"/>
        <end position="119"/>
    </location>
</feature>
<dbReference type="InterPro" id="IPR003736">
    <property type="entry name" value="PAAI_dom"/>
</dbReference>
<reference evidence="3" key="1">
    <citation type="journal article" date="2020" name="mSystems">
        <title>Genome- and Community-Level Interaction Insights into Carbon Utilization and Element Cycling Functions of Hydrothermarchaeota in Hydrothermal Sediment.</title>
        <authorList>
            <person name="Zhou Z."/>
            <person name="Liu Y."/>
            <person name="Xu W."/>
            <person name="Pan J."/>
            <person name="Luo Z.H."/>
            <person name="Li M."/>
        </authorList>
    </citation>
    <scope>NUCLEOTIDE SEQUENCE</scope>
    <source>
        <strain evidence="3">SpSt-997</strain>
    </source>
</reference>
<dbReference type="GO" id="GO:0016289">
    <property type="term" value="F:acyl-CoA hydrolase activity"/>
    <property type="evidence" value="ECO:0007669"/>
    <property type="project" value="UniProtKB-ARBA"/>
</dbReference>
<evidence type="ECO:0000256" key="1">
    <source>
        <dbReference type="ARBA" id="ARBA00022801"/>
    </source>
</evidence>
<dbReference type="Pfam" id="PF03061">
    <property type="entry name" value="4HBT"/>
    <property type="match status" value="1"/>
</dbReference>
<dbReference type="InterPro" id="IPR029069">
    <property type="entry name" value="HotDog_dom_sf"/>
</dbReference>
<accession>A0A8J4H916</accession>
<dbReference type="SUPFAM" id="SSF54637">
    <property type="entry name" value="Thioesterase/thiol ester dehydrase-isomerase"/>
    <property type="match status" value="1"/>
</dbReference>
<name>A0A8J4H916_9PROT</name>
<sequence>MDELRGFASHLSALLGFQMLEWREGLARILCEIRPHHLNRAEIIHGGVLMALLDEAGAAAGVYAPEHEKRRHSVTVSLNCQFTGRAQSGRVIATGGVISHGRTLYFSRSEVRDEAGNLLAFGASTHRWRRGDQRAAG</sequence>
<comment type="caution">
    <text evidence="3">The sequence shown here is derived from an EMBL/GenBank/DDBJ whole genome shotgun (WGS) entry which is preliminary data.</text>
</comment>
<dbReference type="AlphaFoldDB" id="A0A8J4H916"/>
<evidence type="ECO:0000259" key="2">
    <source>
        <dbReference type="Pfam" id="PF03061"/>
    </source>
</evidence>
<dbReference type="EMBL" id="DTQM01000050">
    <property type="protein sequence ID" value="HGC42092.1"/>
    <property type="molecule type" value="Genomic_DNA"/>
</dbReference>